<dbReference type="InterPro" id="IPR045625">
    <property type="entry name" value="DUF6427"/>
</dbReference>
<accession>A0A2I2LD05</accession>
<feature type="transmembrane region" description="Helical" evidence="1">
    <location>
        <begin position="118"/>
        <end position="142"/>
    </location>
</feature>
<dbReference type="RefSeq" id="WP_172504700.1">
    <property type="nucleotide sequence ID" value="NZ_OENE01000003.1"/>
</dbReference>
<feature type="transmembrane region" description="Helical" evidence="1">
    <location>
        <begin position="69"/>
        <end position="98"/>
    </location>
</feature>
<organism evidence="2 3">
    <name type="scientific">Tenacibaculum finnmarkense genomovar ulcerans</name>
    <dbReference type="NCBI Taxonomy" id="2781388"/>
    <lineage>
        <taxon>Bacteria</taxon>
        <taxon>Pseudomonadati</taxon>
        <taxon>Bacteroidota</taxon>
        <taxon>Flavobacteriia</taxon>
        <taxon>Flavobacteriales</taxon>
        <taxon>Flavobacteriaceae</taxon>
        <taxon>Tenacibaculum</taxon>
        <taxon>Tenacibaculum finnmarkense</taxon>
    </lineage>
</organism>
<evidence type="ECO:0000313" key="3">
    <source>
        <dbReference type="Proteomes" id="UP000490060"/>
    </source>
</evidence>
<evidence type="ECO:0008006" key="4">
    <source>
        <dbReference type="Google" id="ProtNLM"/>
    </source>
</evidence>
<feature type="transmembrane region" description="Helical" evidence="1">
    <location>
        <begin position="12"/>
        <end position="30"/>
    </location>
</feature>
<keyword evidence="1" id="KW-0812">Transmembrane</keyword>
<sequence length="300" mass="34872">MLANFFGKSKPVNFIVLFALFLSYFSFSLATKEVSLETAKELIGILLIFSVFNFIITKNKLTFDNSYAFLFFVLLLGFFPEAIRLDKTFLVAFSILLFSRKVYSLQSSKNSLFKLFDGGLWLGVSFLIEPYSLLFVVLLYTAIYLHEHFTYQTLLTPFIGFISVIFLFFTYCFWYNEMPLFYQLFDWNLSYNIDFYLTKKHLFSILFIAVLVFYALILKTPKALSVLNTFRKNWILTCIHLFIALITALLIPHKTGTELLFLFFPIAIVLANGIELFQKSWISDAVLLLFFSCSIIANFL</sequence>
<evidence type="ECO:0000313" key="2">
    <source>
        <dbReference type="EMBL" id="SOS58066.1"/>
    </source>
</evidence>
<gene>
    <name evidence="2" type="ORF">TNO010_110039</name>
</gene>
<feature type="transmembrane region" description="Helical" evidence="1">
    <location>
        <begin position="154"/>
        <end position="176"/>
    </location>
</feature>
<proteinExistence type="predicted"/>
<reference evidence="2 3" key="1">
    <citation type="submission" date="2017-11" db="EMBL/GenBank/DDBJ databases">
        <authorList>
            <person name="Duchaud E."/>
        </authorList>
    </citation>
    <scope>NUCLEOTIDE SEQUENCE [LARGE SCALE GENOMIC DNA]</scope>
    <source>
        <strain evidence="2 3">TNO010</strain>
    </source>
</reference>
<evidence type="ECO:0000256" key="1">
    <source>
        <dbReference type="SAM" id="Phobius"/>
    </source>
</evidence>
<feature type="transmembrane region" description="Helical" evidence="1">
    <location>
        <begin position="42"/>
        <end position="57"/>
    </location>
</feature>
<feature type="transmembrane region" description="Helical" evidence="1">
    <location>
        <begin position="257"/>
        <end position="274"/>
    </location>
</feature>
<protein>
    <recommendedName>
        <fullName evidence="4">Beta-carotene 15,15'-monooxygenase</fullName>
    </recommendedName>
</protein>
<dbReference type="Proteomes" id="UP000490060">
    <property type="component" value="Unassembled WGS sequence"/>
</dbReference>
<feature type="transmembrane region" description="Helical" evidence="1">
    <location>
        <begin position="201"/>
        <end position="221"/>
    </location>
</feature>
<feature type="transmembrane region" description="Helical" evidence="1">
    <location>
        <begin position="233"/>
        <end position="251"/>
    </location>
</feature>
<keyword evidence="1" id="KW-0472">Membrane</keyword>
<feature type="transmembrane region" description="Helical" evidence="1">
    <location>
        <begin position="281"/>
        <end position="299"/>
    </location>
</feature>
<dbReference type="AlphaFoldDB" id="A0A2I2LD05"/>
<name>A0A2I2LD05_9FLAO</name>
<keyword evidence="1" id="KW-1133">Transmembrane helix</keyword>
<dbReference type="EMBL" id="OENE01000003">
    <property type="protein sequence ID" value="SOS58066.1"/>
    <property type="molecule type" value="Genomic_DNA"/>
</dbReference>
<dbReference type="Pfam" id="PF19992">
    <property type="entry name" value="DUF6427"/>
    <property type="match status" value="1"/>
</dbReference>